<dbReference type="InterPro" id="IPR036291">
    <property type="entry name" value="NAD(P)-bd_dom_sf"/>
</dbReference>
<dbReference type="InterPro" id="IPR051911">
    <property type="entry name" value="SDR_oxidoreductase"/>
</dbReference>
<dbReference type="SUPFAM" id="SSF51735">
    <property type="entry name" value="NAD(P)-binding Rossmann-fold domains"/>
    <property type="match status" value="1"/>
</dbReference>
<name>A0ABS9KKR5_9BACT</name>
<protein>
    <submittedName>
        <fullName evidence="3">SDR family NAD(P)-dependent oxidoreductase</fullName>
    </submittedName>
</protein>
<proteinExistence type="inferred from homology"/>
<accession>A0ABS9KKR5</accession>
<dbReference type="InterPro" id="IPR002347">
    <property type="entry name" value="SDR_fam"/>
</dbReference>
<comment type="caution">
    <text evidence="3">The sequence shown here is derived from an EMBL/GenBank/DDBJ whole genome shotgun (WGS) entry which is preliminary data.</text>
</comment>
<dbReference type="PANTHER" id="PTHR43976">
    <property type="entry name" value="SHORT CHAIN DEHYDROGENASE"/>
    <property type="match status" value="1"/>
</dbReference>
<gene>
    <name evidence="3" type="ORF">LZZ85_01140</name>
</gene>
<keyword evidence="4" id="KW-1185">Reference proteome</keyword>
<keyword evidence="2" id="KW-0560">Oxidoreductase</keyword>
<dbReference type="Gene3D" id="3.40.50.720">
    <property type="entry name" value="NAD(P)-binding Rossmann-like Domain"/>
    <property type="match status" value="1"/>
</dbReference>
<dbReference type="Pfam" id="PF00106">
    <property type="entry name" value="adh_short"/>
    <property type="match status" value="1"/>
</dbReference>
<sequence length="239" mass="25942">MEKIWFVTGAGHGFGLALVKQLLKQGHKVAAVAENIQSLRKMSNAGSKNLLMLEIALCDEDSVSRAAYDAVRHFGRLDIVINADKEGIAGNIEELSDEEIRHNFEVNIFSGLNVVRATLPYLKEQRSGHIFNLSSLGRMSGAGLGIYRATELAMIAILESLAVEVQSFGIDVTIMTPGSTPSDLSMRTIQTSATRRIEDHQSAIRQILSCMQNFRTVPGGGAAPLEVSHPLLPNVLFAV</sequence>
<comment type="similarity">
    <text evidence="1">Belongs to the short-chain dehydrogenases/reductases (SDR) family.</text>
</comment>
<dbReference type="RefSeq" id="WP_237868082.1">
    <property type="nucleotide sequence ID" value="NZ_JAKLTR010000001.1"/>
</dbReference>
<evidence type="ECO:0000313" key="3">
    <source>
        <dbReference type="EMBL" id="MCG2612855.1"/>
    </source>
</evidence>
<dbReference type="PANTHER" id="PTHR43976:SF16">
    <property type="entry name" value="SHORT-CHAIN DEHYDROGENASE_REDUCTASE FAMILY PROTEIN"/>
    <property type="match status" value="1"/>
</dbReference>
<dbReference type="Proteomes" id="UP001165367">
    <property type="component" value="Unassembled WGS sequence"/>
</dbReference>
<evidence type="ECO:0000256" key="1">
    <source>
        <dbReference type="ARBA" id="ARBA00006484"/>
    </source>
</evidence>
<organism evidence="3 4">
    <name type="scientific">Terrimonas ginsenosidimutans</name>
    <dbReference type="NCBI Taxonomy" id="2908004"/>
    <lineage>
        <taxon>Bacteria</taxon>
        <taxon>Pseudomonadati</taxon>
        <taxon>Bacteroidota</taxon>
        <taxon>Chitinophagia</taxon>
        <taxon>Chitinophagales</taxon>
        <taxon>Chitinophagaceae</taxon>
        <taxon>Terrimonas</taxon>
    </lineage>
</organism>
<reference evidence="3" key="1">
    <citation type="submission" date="2022-01" db="EMBL/GenBank/DDBJ databases">
        <authorList>
            <person name="Jo J.-H."/>
            <person name="Im W.-T."/>
        </authorList>
    </citation>
    <scope>NUCLEOTIDE SEQUENCE</scope>
    <source>
        <strain evidence="3">NA20</strain>
    </source>
</reference>
<evidence type="ECO:0000313" key="4">
    <source>
        <dbReference type="Proteomes" id="UP001165367"/>
    </source>
</evidence>
<dbReference type="PRINTS" id="PR00081">
    <property type="entry name" value="GDHRDH"/>
</dbReference>
<evidence type="ECO:0000256" key="2">
    <source>
        <dbReference type="ARBA" id="ARBA00023002"/>
    </source>
</evidence>
<dbReference type="EMBL" id="JAKLTR010000001">
    <property type="protein sequence ID" value="MCG2612855.1"/>
    <property type="molecule type" value="Genomic_DNA"/>
</dbReference>